<evidence type="ECO:0000313" key="1">
    <source>
        <dbReference type="EMBL" id="MDK9556892.1"/>
    </source>
</evidence>
<organism evidence="1 2">
    <name type="scientific">Marinobacter albus</name>
    <dbReference type="NCBI Taxonomy" id="3030833"/>
    <lineage>
        <taxon>Bacteria</taxon>
        <taxon>Pseudomonadati</taxon>
        <taxon>Pseudomonadota</taxon>
        <taxon>Gammaproteobacteria</taxon>
        <taxon>Pseudomonadales</taxon>
        <taxon>Marinobacteraceae</taxon>
        <taxon>Marinobacter</taxon>
    </lineage>
</organism>
<protein>
    <recommendedName>
        <fullName evidence="3">DUF4157 domain-containing protein</fullName>
    </recommendedName>
</protein>
<accession>A0ABT7H969</accession>
<proteinExistence type="predicted"/>
<evidence type="ECO:0008006" key="3">
    <source>
        <dbReference type="Google" id="ProtNLM"/>
    </source>
</evidence>
<comment type="caution">
    <text evidence="1">The sequence shown here is derived from an EMBL/GenBank/DDBJ whole genome shotgun (WGS) entry which is preliminary data.</text>
</comment>
<sequence length="173" mass="19914">MSQHDKRIQLSIALGIALILLTAVVFAEDKAPEQADFNDDVAERFPGMQIREISDFRQYSHDILLIVAKKMGVRLSDEVPAPLLLTDLDVTASMFNSWLGENEERFHIICSCYFPRENIIVVFGTSRLDSLAHELVHFVQVQYEHVNIGVFDMTGLELEAVEIQHWFRRNHME</sequence>
<dbReference type="Proteomes" id="UP001223547">
    <property type="component" value="Unassembled WGS sequence"/>
</dbReference>
<dbReference type="EMBL" id="JASSQD010000001">
    <property type="protein sequence ID" value="MDK9556892.1"/>
    <property type="molecule type" value="Genomic_DNA"/>
</dbReference>
<name>A0ABT7H969_9GAMM</name>
<keyword evidence="2" id="KW-1185">Reference proteome</keyword>
<gene>
    <name evidence="1" type="ORF">QQF73_04585</name>
</gene>
<reference evidence="1 2" key="1">
    <citation type="submission" date="2023-05" db="EMBL/GenBank/DDBJ databases">
        <title>Marinobacter albus sp. nov., a marine bacterium isolated from sand in a coastal intertidal zone of huludao.</title>
        <authorList>
            <person name="Deng T."/>
        </authorList>
    </citation>
    <scope>NUCLEOTIDE SEQUENCE [LARGE SCALE GENOMIC DNA]</scope>
    <source>
        <strain evidence="1 2">M216</strain>
    </source>
</reference>
<dbReference type="RefSeq" id="WP_285367385.1">
    <property type="nucleotide sequence ID" value="NZ_JASSQD010000001.1"/>
</dbReference>
<evidence type="ECO:0000313" key="2">
    <source>
        <dbReference type="Proteomes" id="UP001223547"/>
    </source>
</evidence>